<dbReference type="Gene3D" id="2.40.50.230">
    <property type="entry name" value="Gp5 N-terminal domain"/>
    <property type="match status" value="1"/>
</dbReference>
<gene>
    <name evidence="2" type="ORF">ABS861_04285</name>
</gene>
<sequence length="189" mass="20869">MMDNFKDADLPRKLDNLIRLGTVEEVNCGMAKVRVKMIGNISTDWLPWITARAGEDRSWSAPSIGEQVIVLSPSGEIAKGIVLPAIYYKKYPIPEGSKEEVSGFVFKDGTVIYYDRNGHKFTISVKEEGALVFAVKETQMEVTSKEVILKTGKSSSNITDEKIVLQVGNSSLEITESGIKLNAKKIDLN</sequence>
<dbReference type="InterPro" id="IPR037026">
    <property type="entry name" value="Vgr_OB-fold_dom_sf"/>
</dbReference>
<proteinExistence type="predicted"/>
<evidence type="ECO:0000313" key="2">
    <source>
        <dbReference type="EMBL" id="XCA34591.1"/>
    </source>
</evidence>
<dbReference type="EMBL" id="CP158587">
    <property type="protein sequence ID" value="XCA34591.1"/>
    <property type="molecule type" value="Genomic_DNA"/>
</dbReference>
<dbReference type="AlphaFoldDB" id="A0AAU7YP49"/>
<protein>
    <submittedName>
        <fullName evidence="2">Phage baseplate assembly protein V</fullName>
    </submittedName>
</protein>
<feature type="domain" description="Gp5/Type VI secretion system Vgr protein OB-fold" evidence="1">
    <location>
        <begin position="20"/>
        <end position="87"/>
    </location>
</feature>
<reference evidence="2" key="1">
    <citation type="submission" date="2024-06" db="EMBL/GenBank/DDBJ databases">
        <title>Genome assembly of the Oeneis chryxus ivallda.</title>
        <authorList>
            <person name="MacDonald Z."/>
            <person name="Shaffer H.B."/>
            <person name="Gillespie T."/>
            <person name="Marimuthu M.P.A."/>
            <person name="Nguyen O."/>
            <person name="Fairbairn C.W."/>
            <person name="Seligmann W.E."/>
            <person name="Escalona M."/>
            <person name="Miller C."/>
            <person name="Toffelmier E."/>
        </authorList>
    </citation>
    <scope>NUCLEOTIDE SEQUENCE</scope>
    <source>
        <strain evidence="2">CCGP_102_HBS-TG_Oc004</strain>
    </source>
</reference>
<name>A0AAU7YP49_9RICK</name>
<evidence type="ECO:0000259" key="1">
    <source>
        <dbReference type="Pfam" id="PF04717"/>
    </source>
</evidence>
<dbReference type="NCBIfam" id="TIGR01644">
    <property type="entry name" value="phage_P2_V"/>
    <property type="match status" value="1"/>
</dbReference>
<accession>A0AAU7YP49</accession>
<organism evidence="2">
    <name type="scientific">Wolbachia endosymbiont of Oeneis ivallda</name>
    <dbReference type="NCBI Taxonomy" id="3171168"/>
    <lineage>
        <taxon>Bacteria</taxon>
        <taxon>Pseudomonadati</taxon>
        <taxon>Pseudomonadota</taxon>
        <taxon>Alphaproteobacteria</taxon>
        <taxon>Rickettsiales</taxon>
        <taxon>Anaplasmataceae</taxon>
        <taxon>Wolbachieae</taxon>
        <taxon>Wolbachia</taxon>
    </lineage>
</organism>
<dbReference type="Pfam" id="PF04717">
    <property type="entry name" value="Phage_base_V"/>
    <property type="match status" value="1"/>
</dbReference>
<dbReference type="InterPro" id="IPR006531">
    <property type="entry name" value="Gp5/Vgr_OB"/>
</dbReference>
<dbReference type="InterPro" id="IPR013046">
    <property type="entry name" value="GpV/Gp45"/>
</dbReference>